<evidence type="ECO:0000256" key="2">
    <source>
        <dbReference type="ARBA" id="ARBA00022473"/>
    </source>
</evidence>
<name>A0A6G0LE41_9STRA</name>
<protein>
    <submittedName>
        <fullName evidence="6">Uncharacterized protein</fullName>
    </submittedName>
</protein>
<feature type="compositionally biased region" description="Basic residues" evidence="5">
    <location>
        <begin position="41"/>
        <end position="58"/>
    </location>
</feature>
<gene>
    <name evidence="6" type="ORF">PF010_g8673</name>
</gene>
<dbReference type="GO" id="GO:0033260">
    <property type="term" value="P:nuclear DNA replication"/>
    <property type="evidence" value="ECO:0007669"/>
    <property type="project" value="TreeGrafter"/>
</dbReference>
<reference evidence="6 7" key="1">
    <citation type="submission" date="2018-09" db="EMBL/GenBank/DDBJ databases">
        <title>Genomic investigation of the strawberry pathogen Phytophthora fragariae indicates pathogenicity is determined by transcriptional variation in three key races.</title>
        <authorList>
            <person name="Adams T.M."/>
            <person name="Armitage A.D."/>
            <person name="Sobczyk M.K."/>
            <person name="Bates H.J."/>
            <person name="Dunwell J.M."/>
            <person name="Nellist C.F."/>
            <person name="Harrison R.J."/>
        </authorList>
    </citation>
    <scope>NUCLEOTIDE SEQUENCE [LARGE SCALE GENOMIC DNA]</scope>
    <source>
        <strain evidence="6 7">ONT-3</strain>
    </source>
</reference>
<evidence type="ECO:0000313" key="6">
    <source>
        <dbReference type="EMBL" id="KAE9117279.1"/>
    </source>
</evidence>
<dbReference type="GO" id="GO:0005634">
    <property type="term" value="C:nucleus"/>
    <property type="evidence" value="ECO:0007669"/>
    <property type="project" value="UniProtKB-SubCell"/>
</dbReference>
<proteinExistence type="inferred from homology"/>
<accession>A0A6G0LE41</accession>
<dbReference type="EMBL" id="QXFX01000397">
    <property type="protein sequence ID" value="KAE9117279.1"/>
    <property type="molecule type" value="Genomic_DNA"/>
</dbReference>
<sequence length="692" mass="76792">MTIEGVGAAPEPNKEPTTNATPSPAKRNMSKSKRLLPMELRKRRRAAKLQISAKKKRRVELGEEPSPPTPQKPTSKPTEEVGVDAQQKRDSHEDDEVERETTVVSSPASATKKTLAKRSSPLAAAAMPTTLNRLQSLYEPSLLNQQRKRRPAGANVPNTFHVSDLPLDIVPKTKLSILTAFPYPFQRSNSRIKMQALQHFVTGGDKSVHQSASQSTAVRWHEALHYFVHPAASVPTSILLNRATAANTSEPLLGGPKGERKREEKAFFTARWNTWQEAFRDLYMNFRRQSTGASNDGLFYLRSSDFVICFLYDPGAARKNDVSSSIINLCRQHDNETESYDEMEGEAKSTESVKKCKLYAVMSESNARIRKVLHHLNVKYSMPYVNANQTQREAGEFHLLQEEEANRSRNKNASGGGLIAPVTRAVPSQENMHGSDSLLLFHGHDDVHGLYEFLINRAPMSNQDVPELYALHPFANATIQSLQVTSYGRVSGLGTVPLSEDQSSRTASLFRTEVLGFCFPSCVEKLLGVLKDECEAMKTSQFAEETAAKDSEVVLRAYMEAVSGAERLNAVRLDEQTTVDPGEKRRQKHQEELEISKRRVEAVVVTRLESRYVVETTTRPIVRSSVLPVSPAVSPTDLCTSSGLGRSLGRDLGLHPSSGRKVLLVPPGWLPFVAQQQRTAEPVGLCMPRICS</sequence>
<evidence type="ECO:0000313" key="7">
    <source>
        <dbReference type="Proteomes" id="UP000488956"/>
    </source>
</evidence>
<feature type="region of interest" description="Disordered" evidence="5">
    <location>
        <begin position="1"/>
        <end position="121"/>
    </location>
</feature>
<evidence type="ECO:0000256" key="5">
    <source>
        <dbReference type="SAM" id="MobiDB-lite"/>
    </source>
</evidence>
<comment type="similarity">
    <text evidence="4">Belongs to the DONSON family.</text>
</comment>
<evidence type="ECO:0000256" key="3">
    <source>
        <dbReference type="ARBA" id="ARBA00023242"/>
    </source>
</evidence>
<dbReference type="InterPro" id="IPR024861">
    <property type="entry name" value="Donson"/>
</dbReference>
<dbReference type="PANTHER" id="PTHR12972:SF0">
    <property type="entry name" value="PROTEIN DOWNSTREAM NEIGHBOR OF SON"/>
    <property type="match status" value="1"/>
</dbReference>
<keyword evidence="2" id="KW-0217">Developmental protein</keyword>
<dbReference type="AlphaFoldDB" id="A0A6G0LE41"/>
<evidence type="ECO:0000256" key="1">
    <source>
        <dbReference type="ARBA" id="ARBA00004123"/>
    </source>
</evidence>
<dbReference type="Proteomes" id="UP000488956">
    <property type="component" value="Unassembled WGS sequence"/>
</dbReference>
<keyword evidence="3" id="KW-0539">Nucleus</keyword>
<dbReference type="PANTHER" id="PTHR12972">
    <property type="entry name" value="DOWNSTREAM NEIGHBOR OF SON"/>
    <property type="match status" value="1"/>
</dbReference>
<evidence type="ECO:0000256" key="4">
    <source>
        <dbReference type="ARBA" id="ARBA00025806"/>
    </source>
</evidence>
<comment type="subcellular location">
    <subcellularLocation>
        <location evidence="1">Nucleus</location>
    </subcellularLocation>
</comment>
<organism evidence="6 7">
    <name type="scientific">Phytophthora fragariae</name>
    <dbReference type="NCBI Taxonomy" id="53985"/>
    <lineage>
        <taxon>Eukaryota</taxon>
        <taxon>Sar</taxon>
        <taxon>Stramenopiles</taxon>
        <taxon>Oomycota</taxon>
        <taxon>Peronosporomycetes</taxon>
        <taxon>Peronosporales</taxon>
        <taxon>Peronosporaceae</taxon>
        <taxon>Phytophthora</taxon>
    </lineage>
</organism>
<comment type="caution">
    <text evidence="6">The sequence shown here is derived from an EMBL/GenBank/DDBJ whole genome shotgun (WGS) entry which is preliminary data.</text>
</comment>